<dbReference type="AlphaFoldDB" id="A0A2S8FLG4"/>
<feature type="region of interest" description="Disordered" evidence="1">
    <location>
        <begin position="1"/>
        <end position="21"/>
    </location>
</feature>
<feature type="transmembrane region" description="Helical" evidence="2">
    <location>
        <begin position="122"/>
        <end position="143"/>
    </location>
</feature>
<organism evidence="3 4">
    <name type="scientific">Blastopirellula marina</name>
    <dbReference type="NCBI Taxonomy" id="124"/>
    <lineage>
        <taxon>Bacteria</taxon>
        <taxon>Pseudomonadati</taxon>
        <taxon>Planctomycetota</taxon>
        <taxon>Planctomycetia</taxon>
        <taxon>Pirellulales</taxon>
        <taxon>Pirellulaceae</taxon>
        <taxon>Blastopirellula</taxon>
    </lineage>
</organism>
<dbReference type="RefSeq" id="WP_105356096.1">
    <property type="nucleotide sequence ID" value="NZ_PUIB01000018.1"/>
</dbReference>
<reference evidence="3 4" key="1">
    <citation type="submission" date="2018-02" db="EMBL/GenBank/DDBJ databases">
        <title>Comparative genomes isolates from brazilian mangrove.</title>
        <authorList>
            <person name="Araujo J.E."/>
            <person name="Taketani R.G."/>
            <person name="Silva M.C.P."/>
            <person name="Loureco M.V."/>
            <person name="Andreote F.D."/>
        </authorList>
    </citation>
    <scope>NUCLEOTIDE SEQUENCE [LARGE SCALE GENOMIC DNA]</scope>
    <source>
        <strain evidence="3 4">NAP PRIS-MGV</strain>
    </source>
</reference>
<evidence type="ECO:0000313" key="4">
    <source>
        <dbReference type="Proteomes" id="UP000239388"/>
    </source>
</evidence>
<keyword evidence="2" id="KW-0812">Transmembrane</keyword>
<gene>
    <name evidence="3" type="ORF">C5Y98_17865</name>
</gene>
<sequence>MHETNPYVSPQHEEEAAAAVADPTRPKPWSVLSLLSTAIVVAVVSSSLGLTIYERANASGSPQLGDDGEIVRILVMLQGFVLAYWVAAGSGHIVVRSVLGTLLFAGLYGELVLVSYDPVFPFVPLSLGALIMTALIDTLLLALSSQRTVRSVFGSSMKFIIPIVLVLGLIFWLRWFFPTSWLVRSRALSLELTVPAAVIMGNCVAASGIFLLTAKHRLAQLGWWIGGMTLLAMPVIGAIMEMYVEGTFFIKLESIPLLLLIEVVCLLCIYATHRTLRSYGGALVTVPTADDN</sequence>
<keyword evidence="2" id="KW-0472">Membrane</keyword>
<proteinExistence type="predicted"/>
<feature type="transmembrane region" description="Helical" evidence="2">
    <location>
        <begin position="192"/>
        <end position="214"/>
    </location>
</feature>
<accession>A0A2S8FLG4</accession>
<feature type="transmembrane region" description="Helical" evidence="2">
    <location>
        <begin position="221"/>
        <end position="243"/>
    </location>
</feature>
<feature type="transmembrane region" description="Helical" evidence="2">
    <location>
        <begin position="255"/>
        <end position="272"/>
    </location>
</feature>
<keyword evidence="2" id="KW-1133">Transmembrane helix</keyword>
<evidence type="ECO:0000256" key="2">
    <source>
        <dbReference type="SAM" id="Phobius"/>
    </source>
</evidence>
<protein>
    <submittedName>
        <fullName evidence="3">Uncharacterized protein</fullName>
    </submittedName>
</protein>
<evidence type="ECO:0000313" key="3">
    <source>
        <dbReference type="EMBL" id="PQO33003.1"/>
    </source>
</evidence>
<dbReference type="Proteomes" id="UP000239388">
    <property type="component" value="Unassembled WGS sequence"/>
</dbReference>
<dbReference type="OrthoDB" id="9911736at2"/>
<dbReference type="EMBL" id="PUIB01000018">
    <property type="protein sequence ID" value="PQO33003.1"/>
    <property type="molecule type" value="Genomic_DNA"/>
</dbReference>
<feature type="transmembrane region" description="Helical" evidence="2">
    <location>
        <begin position="155"/>
        <end position="177"/>
    </location>
</feature>
<feature type="transmembrane region" description="Helical" evidence="2">
    <location>
        <begin position="70"/>
        <end position="87"/>
    </location>
</feature>
<feature type="transmembrane region" description="Helical" evidence="2">
    <location>
        <begin position="31"/>
        <end position="50"/>
    </location>
</feature>
<name>A0A2S8FLG4_9BACT</name>
<comment type="caution">
    <text evidence="3">The sequence shown here is derived from an EMBL/GenBank/DDBJ whole genome shotgun (WGS) entry which is preliminary data.</text>
</comment>
<feature type="transmembrane region" description="Helical" evidence="2">
    <location>
        <begin position="94"/>
        <end position="116"/>
    </location>
</feature>
<evidence type="ECO:0000256" key="1">
    <source>
        <dbReference type="SAM" id="MobiDB-lite"/>
    </source>
</evidence>